<accession>A0ACB5SW36</accession>
<name>A0ACB5SW36_AMBMO</name>
<comment type="caution">
    <text evidence="1">The sequence shown here is derived from an EMBL/GenBank/DDBJ whole genome shotgun (WGS) entry which is preliminary data.</text>
</comment>
<dbReference type="EMBL" id="BSXS01001042">
    <property type="protein sequence ID" value="GME74882.1"/>
    <property type="molecule type" value="Genomic_DNA"/>
</dbReference>
<evidence type="ECO:0000313" key="2">
    <source>
        <dbReference type="Proteomes" id="UP001165064"/>
    </source>
</evidence>
<keyword evidence="2" id="KW-1185">Reference proteome</keyword>
<dbReference type="Proteomes" id="UP001165064">
    <property type="component" value="Unassembled WGS sequence"/>
</dbReference>
<organism evidence="1 2">
    <name type="scientific">Ambrosiozyma monospora</name>
    <name type="common">Yeast</name>
    <name type="synonym">Endomycopsis monosporus</name>
    <dbReference type="NCBI Taxonomy" id="43982"/>
    <lineage>
        <taxon>Eukaryota</taxon>
        <taxon>Fungi</taxon>
        <taxon>Dikarya</taxon>
        <taxon>Ascomycota</taxon>
        <taxon>Saccharomycotina</taxon>
        <taxon>Pichiomycetes</taxon>
        <taxon>Pichiales</taxon>
        <taxon>Pichiaceae</taxon>
        <taxon>Ambrosiozyma</taxon>
    </lineage>
</organism>
<reference evidence="1" key="1">
    <citation type="submission" date="2023-04" db="EMBL/GenBank/DDBJ databases">
        <title>Ambrosiozyma monospora NBRC 10751.</title>
        <authorList>
            <person name="Ichikawa N."/>
            <person name="Sato H."/>
            <person name="Tonouchi N."/>
        </authorList>
    </citation>
    <scope>NUCLEOTIDE SEQUENCE</scope>
    <source>
        <strain evidence="1">NBRC 10751</strain>
    </source>
</reference>
<gene>
    <name evidence="1" type="ORF">Amon02_000193700</name>
</gene>
<sequence length="542" mass="57378">MLTESPLGYKNRDLITSSNIYASSDLDSRKTSVVSTKDSDAITFVEVEDEDQDNEGDESNDPNGSAGAGDKAKDGDTVNKRSKIRNLFNSYKPAFSSSTEPPAKLRTMLITTFGRCLLFSETHDRTKPKYELTTEVDLTNINIQFKEVVENRKSGGLKNLNQLQGIFAIMSRSITLAMEADRIDVSSWTNSLAKARLGEQERRLRSLMADDPSGSAGMRTGGEAALSAATLANNNNNNNNSKRGGLGGANSARSSPVLFNSSYNQDSSAGDNSPLSGAHDKNHKHKHKQLPPVPPKPGSRKPPPVTVPSQSRSGQPSPVQQQLSAFPSSMRTPSSGSGSDGKGQKSHKRVGSSSNANTSSASNGGGHNILKKHSYLHVRHHSNGGSNTTSSHSRKPSSGSHHSRSQANSPVLQQQAAFISTSSSAHNNSYDNSNTNYAGLGLSSSSDDKNTASGNRPSKQDTEAIARRVLSNNSPMINAAISKAISNAGAGSGLASGNRGGSGTTSGSGSSDARMSARLVTGMNSKFLARAKRSKERRRDLS</sequence>
<evidence type="ECO:0000313" key="1">
    <source>
        <dbReference type="EMBL" id="GME74882.1"/>
    </source>
</evidence>
<protein>
    <submittedName>
        <fullName evidence="1">Unnamed protein product</fullName>
    </submittedName>
</protein>
<proteinExistence type="predicted"/>